<dbReference type="OrthoDB" id="7446256at2"/>
<dbReference type="EMBL" id="SMFL01000001">
    <property type="protein sequence ID" value="TDE18403.1"/>
    <property type="molecule type" value="Genomic_DNA"/>
</dbReference>
<keyword evidence="1" id="KW-0812">Transmembrane</keyword>
<feature type="transmembrane region" description="Helical" evidence="1">
    <location>
        <begin position="179"/>
        <end position="199"/>
    </location>
</feature>
<protein>
    <submittedName>
        <fullName evidence="2">DUF3667 domain-containing protein</fullName>
    </submittedName>
</protein>
<gene>
    <name evidence="2" type="ORF">E0F88_02365</name>
</gene>
<feature type="transmembrane region" description="Helical" evidence="1">
    <location>
        <begin position="147"/>
        <end position="173"/>
    </location>
</feature>
<accession>A0A4R5E2L8</accession>
<comment type="caution">
    <text evidence="2">The sequence shown here is derived from an EMBL/GenBank/DDBJ whole genome shotgun (WGS) entry which is preliminary data.</text>
</comment>
<dbReference type="Proteomes" id="UP000294850">
    <property type="component" value="Unassembled WGS sequence"/>
</dbReference>
<dbReference type="RefSeq" id="WP_131956275.1">
    <property type="nucleotide sequence ID" value="NZ_SMFL01000001.1"/>
</dbReference>
<sequence length="238" mass="27485">MTCKNCSYEVTQNYCPNCGQPAKLKRIDAHYIQHEIEHILHFEKGIFYTVKELLIRPGENVREFISDNRSRLVKPIIFIIISSLIYSVINHFFHLEDGYVNYQEDTKSTTGAIFAWVQNHYGYANIIMGVFIALWLKLFFKKSNYNFFEILILLCFIMGVAMLLYSVFAIFQGLTKVDLMQFGGILSFIYCSWAIAQFFDNGKMASILKACIAYMFGVITFTCSAMLLGFLVDQIVKH</sequence>
<keyword evidence="1" id="KW-1133">Transmembrane helix</keyword>
<dbReference type="AlphaFoldDB" id="A0A4R5E2L8"/>
<keyword evidence="1" id="KW-0472">Membrane</keyword>
<feature type="transmembrane region" description="Helical" evidence="1">
    <location>
        <begin position="211"/>
        <end position="232"/>
    </location>
</feature>
<dbReference type="InterPro" id="IPR022134">
    <property type="entry name" value="DUF3667"/>
</dbReference>
<evidence type="ECO:0000256" key="1">
    <source>
        <dbReference type="SAM" id="Phobius"/>
    </source>
</evidence>
<reference evidence="2 3" key="1">
    <citation type="submission" date="2019-03" db="EMBL/GenBank/DDBJ databases">
        <title>Dyadobacter AR-3-6 sp. nov., isolated from arctic soil.</title>
        <authorList>
            <person name="Chaudhary D.K."/>
        </authorList>
    </citation>
    <scope>NUCLEOTIDE SEQUENCE [LARGE SCALE GENOMIC DNA]</scope>
    <source>
        <strain evidence="2 3">AR-3-6</strain>
    </source>
</reference>
<keyword evidence="3" id="KW-1185">Reference proteome</keyword>
<organism evidence="2 3">
    <name type="scientific">Dyadobacter psychrotolerans</name>
    <dbReference type="NCBI Taxonomy" id="2541721"/>
    <lineage>
        <taxon>Bacteria</taxon>
        <taxon>Pseudomonadati</taxon>
        <taxon>Bacteroidota</taxon>
        <taxon>Cytophagia</taxon>
        <taxon>Cytophagales</taxon>
        <taxon>Spirosomataceae</taxon>
        <taxon>Dyadobacter</taxon>
    </lineage>
</organism>
<feature type="transmembrane region" description="Helical" evidence="1">
    <location>
        <begin position="72"/>
        <end position="93"/>
    </location>
</feature>
<name>A0A4R5E2L8_9BACT</name>
<feature type="transmembrane region" description="Helical" evidence="1">
    <location>
        <begin position="121"/>
        <end position="140"/>
    </location>
</feature>
<evidence type="ECO:0000313" key="2">
    <source>
        <dbReference type="EMBL" id="TDE18403.1"/>
    </source>
</evidence>
<proteinExistence type="predicted"/>
<dbReference type="Pfam" id="PF12412">
    <property type="entry name" value="DUF3667"/>
    <property type="match status" value="1"/>
</dbReference>
<evidence type="ECO:0000313" key="3">
    <source>
        <dbReference type="Proteomes" id="UP000294850"/>
    </source>
</evidence>